<evidence type="ECO:0000256" key="1">
    <source>
        <dbReference type="ARBA" id="ARBA00004651"/>
    </source>
</evidence>
<name>A0A3S3NL04_9MAGN</name>
<organism evidence="10 11">
    <name type="scientific">Cinnamomum micranthum f. kanehirae</name>
    <dbReference type="NCBI Taxonomy" id="337451"/>
    <lineage>
        <taxon>Eukaryota</taxon>
        <taxon>Viridiplantae</taxon>
        <taxon>Streptophyta</taxon>
        <taxon>Embryophyta</taxon>
        <taxon>Tracheophyta</taxon>
        <taxon>Spermatophyta</taxon>
        <taxon>Magnoliopsida</taxon>
        <taxon>Magnoliidae</taxon>
        <taxon>Laurales</taxon>
        <taxon>Lauraceae</taxon>
        <taxon>Cinnamomum</taxon>
    </lineage>
</organism>
<evidence type="ECO:0000256" key="5">
    <source>
        <dbReference type="ARBA" id="ARBA00022692"/>
    </source>
</evidence>
<dbReference type="OrthoDB" id="610574at2759"/>
<keyword evidence="4 8" id="KW-1003">Cell membrane</keyword>
<feature type="transmembrane region" description="Helical" evidence="8">
    <location>
        <begin position="84"/>
        <end position="104"/>
    </location>
</feature>
<dbReference type="NCBIfam" id="TIGR01569">
    <property type="entry name" value="A_tha_TIGR01569"/>
    <property type="match status" value="1"/>
</dbReference>
<comment type="caution">
    <text evidence="8">Lacks conserved residue(s) required for the propagation of feature annotation.</text>
</comment>
<evidence type="ECO:0000256" key="4">
    <source>
        <dbReference type="ARBA" id="ARBA00022475"/>
    </source>
</evidence>
<evidence type="ECO:0000313" key="11">
    <source>
        <dbReference type="Proteomes" id="UP000283530"/>
    </source>
</evidence>
<dbReference type="Proteomes" id="UP000283530">
    <property type="component" value="Unassembled WGS sequence"/>
</dbReference>
<feature type="domain" description="Casparian strip membrane protein" evidence="9">
    <location>
        <begin position="34"/>
        <end position="179"/>
    </location>
</feature>
<comment type="subcellular location">
    <subcellularLocation>
        <location evidence="1 8">Cell membrane</location>
        <topology evidence="1 8">Multi-pass membrane protein</topology>
    </subcellularLocation>
</comment>
<proteinExistence type="inferred from homology"/>
<dbReference type="GO" id="GO:0005886">
    <property type="term" value="C:plasma membrane"/>
    <property type="evidence" value="ECO:0007669"/>
    <property type="project" value="UniProtKB-SubCell"/>
</dbReference>
<evidence type="ECO:0000256" key="8">
    <source>
        <dbReference type="RuleBase" id="RU361233"/>
    </source>
</evidence>
<comment type="subunit">
    <text evidence="3 8">Homodimer and heterodimers.</text>
</comment>
<dbReference type="InterPro" id="IPR006459">
    <property type="entry name" value="CASP/CASPL"/>
</dbReference>
<keyword evidence="7 8" id="KW-0472">Membrane</keyword>
<dbReference type="PANTHER" id="PTHR36488">
    <property type="entry name" value="CASP-LIKE PROTEIN 1U1"/>
    <property type="match status" value="1"/>
</dbReference>
<dbReference type="Pfam" id="PF04535">
    <property type="entry name" value="CASP_dom"/>
    <property type="match status" value="1"/>
</dbReference>
<keyword evidence="11" id="KW-1185">Reference proteome</keyword>
<dbReference type="PANTHER" id="PTHR36488:SF8">
    <property type="entry name" value="CASP-LIKE PROTEIN 1U1"/>
    <property type="match status" value="1"/>
</dbReference>
<comment type="similarity">
    <text evidence="2 8">Belongs to the Casparian strip membrane proteins (CASP) family.</text>
</comment>
<accession>A0A3S3NL04</accession>
<keyword evidence="6 8" id="KW-1133">Transmembrane helix</keyword>
<dbReference type="AlphaFoldDB" id="A0A3S3NL04"/>
<protein>
    <recommendedName>
        <fullName evidence="8">CASP-like protein</fullName>
    </recommendedName>
</protein>
<gene>
    <name evidence="10" type="ORF">CKAN_01055800</name>
</gene>
<comment type="caution">
    <text evidence="10">The sequence shown here is derived from an EMBL/GenBank/DDBJ whole genome shotgun (WGS) entry which is preliminary data.</text>
</comment>
<keyword evidence="5 8" id="KW-0812">Transmembrane</keyword>
<feature type="transmembrane region" description="Helical" evidence="8">
    <location>
        <begin position="171"/>
        <end position="194"/>
    </location>
</feature>
<sequence>MAVEDCGKPCVGGMQKEEVVVVPCPTKVPLWPLLVLRGLALCATVSATLVMALNKQTKTMVVALIGNTTITGSVTAKFQQTPAFVFFVTANAIATLHNMSLLLLGYFGDKFYVKGFGLLITISDMVMVALVSSGAAAAASIAELGKNGNSHTRWNRICGRFNTFCDHTGGALIASFIAVGLLMALNALSTINLYKKQAPQY</sequence>
<dbReference type="InterPro" id="IPR044173">
    <property type="entry name" value="CASPL"/>
</dbReference>
<dbReference type="InterPro" id="IPR006702">
    <property type="entry name" value="CASP_dom"/>
</dbReference>
<reference evidence="10 11" key="1">
    <citation type="journal article" date="2019" name="Nat. Plants">
        <title>Stout camphor tree genome fills gaps in understanding of flowering plant genome evolution.</title>
        <authorList>
            <person name="Chaw S.M."/>
            <person name="Liu Y.C."/>
            <person name="Wu Y.W."/>
            <person name="Wang H.Y."/>
            <person name="Lin C.I."/>
            <person name="Wu C.S."/>
            <person name="Ke H.M."/>
            <person name="Chang L.Y."/>
            <person name="Hsu C.Y."/>
            <person name="Yang H.T."/>
            <person name="Sudianto E."/>
            <person name="Hsu M.H."/>
            <person name="Wu K.P."/>
            <person name="Wang L.N."/>
            <person name="Leebens-Mack J.H."/>
            <person name="Tsai I.J."/>
        </authorList>
    </citation>
    <scope>NUCLEOTIDE SEQUENCE [LARGE SCALE GENOMIC DNA]</scope>
    <source>
        <strain evidence="11">cv. Chaw 1501</strain>
        <tissue evidence="10">Young leaves</tissue>
    </source>
</reference>
<dbReference type="EMBL" id="QPKB01000004">
    <property type="protein sequence ID" value="RWR81854.1"/>
    <property type="molecule type" value="Genomic_DNA"/>
</dbReference>
<evidence type="ECO:0000256" key="6">
    <source>
        <dbReference type="ARBA" id="ARBA00022989"/>
    </source>
</evidence>
<evidence type="ECO:0000259" key="9">
    <source>
        <dbReference type="Pfam" id="PF04535"/>
    </source>
</evidence>
<feature type="transmembrane region" description="Helical" evidence="8">
    <location>
        <begin position="60"/>
        <end position="78"/>
    </location>
</feature>
<feature type="transmembrane region" description="Helical" evidence="8">
    <location>
        <begin position="30"/>
        <end position="53"/>
    </location>
</feature>
<evidence type="ECO:0000256" key="3">
    <source>
        <dbReference type="ARBA" id="ARBA00011489"/>
    </source>
</evidence>
<evidence type="ECO:0000256" key="2">
    <source>
        <dbReference type="ARBA" id="ARBA00007651"/>
    </source>
</evidence>
<evidence type="ECO:0000256" key="7">
    <source>
        <dbReference type="ARBA" id="ARBA00023136"/>
    </source>
</evidence>
<feature type="transmembrane region" description="Helical" evidence="8">
    <location>
        <begin position="116"/>
        <end position="142"/>
    </location>
</feature>
<evidence type="ECO:0000313" key="10">
    <source>
        <dbReference type="EMBL" id="RWR81854.1"/>
    </source>
</evidence>